<dbReference type="UniPathway" id="UPA00109">
    <property type="reaction ID" value="UER00180"/>
</dbReference>
<evidence type="ECO:0000256" key="5">
    <source>
        <dbReference type="ARBA" id="ARBA00022741"/>
    </source>
</evidence>
<comment type="catalytic activity">
    <reaction evidence="9">
        <text>D-fructose + ATP = D-fructose 6-phosphate + ADP + H(+)</text>
        <dbReference type="Rhea" id="RHEA:16125"/>
        <dbReference type="ChEBI" id="CHEBI:15378"/>
        <dbReference type="ChEBI" id="CHEBI:30616"/>
        <dbReference type="ChEBI" id="CHEBI:37721"/>
        <dbReference type="ChEBI" id="CHEBI:61527"/>
        <dbReference type="ChEBI" id="CHEBI:456216"/>
        <dbReference type="EC" id="2.7.1.1"/>
    </reaction>
    <physiologicalReaction direction="left-to-right" evidence="9">
        <dbReference type="Rhea" id="RHEA:16126"/>
    </physiologicalReaction>
</comment>
<keyword evidence="6" id="KW-0418">Kinase</keyword>
<feature type="domain" description="Hexokinase C-terminal" evidence="11">
    <location>
        <begin position="208"/>
        <end position="289"/>
    </location>
</feature>
<keyword evidence="4" id="KW-0808">Transferase</keyword>
<dbReference type="Pfam" id="PF03727">
    <property type="entry name" value="Hexokinase_2"/>
    <property type="match status" value="2"/>
</dbReference>
<evidence type="ECO:0000313" key="13">
    <source>
        <dbReference type="Proteomes" id="UP000177354"/>
    </source>
</evidence>
<evidence type="ECO:0000259" key="11">
    <source>
        <dbReference type="Pfam" id="PF03727"/>
    </source>
</evidence>
<dbReference type="Gene3D" id="3.30.420.40">
    <property type="match status" value="1"/>
</dbReference>
<name>A0A1F5Z4H7_9BACT</name>
<evidence type="ECO:0000256" key="6">
    <source>
        <dbReference type="ARBA" id="ARBA00022777"/>
    </source>
</evidence>
<evidence type="ECO:0000256" key="7">
    <source>
        <dbReference type="ARBA" id="ARBA00022840"/>
    </source>
</evidence>
<evidence type="ECO:0000256" key="1">
    <source>
        <dbReference type="ARBA" id="ARBA00004921"/>
    </source>
</evidence>
<evidence type="ECO:0000256" key="4">
    <source>
        <dbReference type="ARBA" id="ARBA00022679"/>
    </source>
</evidence>
<dbReference type="PROSITE" id="PS51748">
    <property type="entry name" value="HEXOKINASE_2"/>
    <property type="match status" value="1"/>
</dbReference>
<comment type="caution">
    <text evidence="12">The sequence shown here is derived from an EMBL/GenBank/DDBJ whole genome shotgun (WGS) entry which is preliminary data.</text>
</comment>
<dbReference type="EMBL" id="MFJF01000012">
    <property type="protein sequence ID" value="OGG07012.1"/>
    <property type="molecule type" value="Genomic_DNA"/>
</dbReference>
<keyword evidence="7" id="KW-0067">ATP-binding</keyword>
<dbReference type="GO" id="GO:0001678">
    <property type="term" value="P:intracellular glucose homeostasis"/>
    <property type="evidence" value="ECO:0007669"/>
    <property type="project" value="InterPro"/>
</dbReference>
<feature type="domain" description="Hexokinase C-terminal" evidence="11">
    <location>
        <begin position="330"/>
        <end position="393"/>
    </location>
</feature>
<comment type="pathway">
    <text evidence="1">Carbohydrate degradation.</text>
</comment>
<dbReference type="PRINTS" id="PR00475">
    <property type="entry name" value="HEXOKINASE"/>
</dbReference>
<dbReference type="GO" id="GO:0005524">
    <property type="term" value="F:ATP binding"/>
    <property type="evidence" value="ECO:0007669"/>
    <property type="project" value="UniProtKB-KW"/>
</dbReference>
<dbReference type="CDD" id="cd24000">
    <property type="entry name" value="ASKHA_NBD_HK"/>
    <property type="match status" value="1"/>
</dbReference>
<protein>
    <recommendedName>
        <fullName evidence="14">Hexokinase C-terminal domain-containing protein</fullName>
    </recommendedName>
</protein>
<comment type="pathway">
    <text evidence="2">Carbohydrate metabolism.</text>
</comment>
<evidence type="ECO:0000256" key="9">
    <source>
        <dbReference type="ARBA" id="ARBA00047905"/>
    </source>
</evidence>
<evidence type="ECO:0000313" key="12">
    <source>
        <dbReference type="EMBL" id="OGG07012.1"/>
    </source>
</evidence>
<evidence type="ECO:0000256" key="2">
    <source>
        <dbReference type="ARBA" id="ARBA00005007"/>
    </source>
</evidence>
<gene>
    <name evidence="12" type="ORF">A2777_04045</name>
</gene>
<dbReference type="GO" id="GO:0006096">
    <property type="term" value="P:glycolytic process"/>
    <property type="evidence" value="ECO:0007669"/>
    <property type="project" value="UniProtKB-UniPathway"/>
</dbReference>
<dbReference type="AlphaFoldDB" id="A0A1F5Z4H7"/>
<evidence type="ECO:0000256" key="8">
    <source>
        <dbReference type="ARBA" id="ARBA00023152"/>
    </source>
</evidence>
<keyword evidence="5" id="KW-0547">Nucleotide-binding</keyword>
<evidence type="ECO:0000256" key="3">
    <source>
        <dbReference type="ARBA" id="ARBA00009225"/>
    </source>
</evidence>
<accession>A0A1F5Z4H7</accession>
<dbReference type="InterPro" id="IPR043129">
    <property type="entry name" value="ATPase_NBD"/>
</dbReference>
<dbReference type="SUPFAM" id="SSF53067">
    <property type="entry name" value="Actin-like ATPase domain"/>
    <property type="match status" value="2"/>
</dbReference>
<sequence>MSMKGKKFSQHTSNSFFETKMDFLIPIIPNNKLEIFSKIFRNEIIAALHNQPTSLPVILNPIHKMISRPGLGVAVSVGGTNGYASAFRITQKGIITFINRKKFSIPKIIDKNKLFHLISENILSVIGKEKNFTIGIGLAYPLKPHLYQGFIDGELLYMTKGRNIKNLAGKRVGQEFHKFILKEYNLDNKVAVANDVICLLLGGENIEIAGIVGTGLNFAYWEKRANIAPLKLNHLPGFGQREVAVNIESQNFNKLPETKLRRTVDKYSSDPGKSLAEKEAAGAYLYQIFNAGKDKLLGTDFPKLTSTDQLNDIIRGAFRNENPNFKIQIPKARAFAERILHRSAQITAIELCGIMMKLGKTKGAVPVVMEGGIFWKAHNYHALVNLYVNMILPEVIPSFARLFGSSRRGIAILARGM</sequence>
<evidence type="ECO:0000259" key="10">
    <source>
        <dbReference type="Pfam" id="PF00349"/>
    </source>
</evidence>
<organism evidence="12 13">
    <name type="scientific">Candidatus Gottesmanbacteria bacterium RIFCSPHIGHO2_01_FULL_40_15</name>
    <dbReference type="NCBI Taxonomy" id="1798376"/>
    <lineage>
        <taxon>Bacteria</taxon>
        <taxon>Candidatus Gottesmaniibacteriota</taxon>
    </lineage>
</organism>
<comment type="similarity">
    <text evidence="3">Belongs to the hexokinase family.</text>
</comment>
<dbReference type="GO" id="GO:0008865">
    <property type="term" value="F:fructokinase activity"/>
    <property type="evidence" value="ECO:0007669"/>
    <property type="project" value="TreeGrafter"/>
</dbReference>
<dbReference type="InterPro" id="IPR001312">
    <property type="entry name" value="Hexokinase"/>
</dbReference>
<feature type="domain" description="Hexokinase N-terminal" evidence="10">
    <location>
        <begin position="28"/>
        <end position="202"/>
    </location>
</feature>
<dbReference type="PANTHER" id="PTHR19443:SF16">
    <property type="entry name" value="HEXOKINASE TYPE 1-RELATED"/>
    <property type="match status" value="1"/>
</dbReference>
<reference evidence="12 13" key="1">
    <citation type="journal article" date="2016" name="Nat. Commun.">
        <title>Thousands of microbial genomes shed light on interconnected biogeochemical processes in an aquifer system.</title>
        <authorList>
            <person name="Anantharaman K."/>
            <person name="Brown C.T."/>
            <person name="Hug L.A."/>
            <person name="Sharon I."/>
            <person name="Castelle C.J."/>
            <person name="Probst A.J."/>
            <person name="Thomas B.C."/>
            <person name="Singh A."/>
            <person name="Wilkins M.J."/>
            <person name="Karaoz U."/>
            <person name="Brodie E.L."/>
            <person name="Williams K.H."/>
            <person name="Hubbard S.S."/>
            <person name="Banfield J.F."/>
        </authorList>
    </citation>
    <scope>NUCLEOTIDE SEQUENCE [LARGE SCALE GENOMIC DNA]</scope>
</reference>
<dbReference type="Proteomes" id="UP000177354">
    <property type="component" value="Unassembled WGS sequence"/>
</dbReference>
<evidence type="ECO:0008006" key="14">
    <source>
        <dbReference type="Google" id="ProtNLM"/>
    </source>
</evidence>
<dbReference type="Gene3D" id="3.40.367.20">
    <property type="match status" value="1"/>
</dbReference>
<dbReference type="GO" id="GO:0004340">
    <property type="term" value="F:glucokinase activity"/>
    <property type="evidence" value="ECO:0007669"/>
    <property type="project" value="TreeGrafter"/>
</dbReference>
<dbReference type="Pfam" id="PF00349">
    <property type="entry name" value="Hexokinase_1"/>
    <property type="match status" value="1"/>
</dbReference>
<dbReference type="InterPro" id="IPR022672">
    <property type="entry name" value="Hexokinase_N"/>
</dbReference>
<dbReference type="GO" id="GO:0006006">
    <property type="term" value="P:glucose metabolic process"/>
    <property type="evidence" value="ECO:0007669"/>
    <property type="project" value="TreeGrafter"/>
</dbReference>
<keyword evidence="8" id="KW-0324">Glycolysis</keyword>
<dbReference type="InterPro" id="IPR022673">
    <property type="entry name" value="Hexokinase_C"/>
</dbReference>
<dbReference type="PANTHER" id="PTHR19443">
    <property type="entry name" value="HEXOKINASE"/>
    <property type="match status" value="1"/>
</dbReference>
<proteinExistence type="inferred from homology"/>
<dbReference type="GO" id="GO:0005536">
    <property type="term" value="F:D-glucose binding"/>
    <property type="evidence" value="ECO:0007669"/>
    <property type="project" value="InterPro"/>
</dbReference>